<sequence length="1435" mass="162632">MATNAKDGFTRALDSFRTTLTPEQQKDFSFNSLQDVQVKIESIQARYGPEKKLRNMQRLSKFLAGMEQVEKLVTIFLNVHEVVAFVWGPIKFALMIASNRLETLELLLDTYVEIGEVIPSLRQYEQMFRNYPYLREVLERCFHDILEFHKEALDVFSRTGWKRYFDCAWNTFKTRCKPIIDSLKRHRTLLSDEKLTAAVVEIQEGRRETQEFRDMVEARFSSISRLLEADLEKRSRKEIEERKDSLLQARRTISSHLSPGNYEDDQRSAFSQFFSSPSGDWVLHEPKFQKWLQSSNGQVLYLHGMPGAGKTTLTSRIVNYLQSRKATLKGPILYFYFKSRQEDKRTMGGMLRALLKQLIHQEDIAADYMRERWSSASESDMTSLPVLQELVQDCLATQQGGTVVLDGLDECEDERNTCQEPEMIIDWVHEKLISAARLQGYPIRVLMSSQHVDFLEEKLAKHPSIRLDQDAGHLHSIQAYAQSKASRIQERFSLTDSKRDSIAEKVSASSNGFFLYARVVLGNLLEQCSESELNEELDTQNFPKDLEAAYERVVIRVLDHGSRPKKAAASKILGWMTCAARPLHWREIQSLFCIDPECGECIPERKRVDSCKVLCSSLVEEDLPDEAEGEVREPVVRLVHNTAGGYLVHTGRINLLESHASMALFCSQYLASQPFQDGPRAETIQEFAKTGYYGFLDYAVTSWTHHLALVSKDSSSLQADTLSKLISRISRTLESYDIPYHGSSEDEVTMQSLEEMLKACLVNDKKCPFESRISTIRNAMESILLSDLDDKARSNFLVLNGVSCFKCPKRNCHNFRIGFSSWKNRDAHVKRHERPFRCSNGGCSRAMIGFPSQSDLQSHTRRCHPTPEPSVLFSNPRAIRPRDIFDACSKGDLEQVKAFLEQGVNANAPSRPKGRWTPFQLAAKHGHHHICQFLVETEAQKAFGFRDGSALDYAIRTNDHELIWLVIHAASDRMKTRFFESGELDITVTVSPFLGPDSNNTSPETLQALLSLCDPISAEDLPEDLKPDRLLYNIVARAGLVSHIEVVLNWALSKSRFHDLTLGKTDAARPECDSTAAKRYALLTRRSKNGDSLLHIASTMGTVSITRYLLHQLKQTDITATNTDGNTPLHELAKSSWLHRIGANHEAIATLLIEADNGAAASMKNNHGQLPIHLACENDREKLIMVLAHHTHDLNSKDSEGNTALMNAVKRMMTPAVEALLETKRVDVLTRNGNGETAFDLALQREDLGMLELLHSSYRASPLGQPGLGKLFGKSHLESYLNSQHMELWAQIEKILGPGIFDTWYQLEVSDRNPKSISAKTVGRFLSLEQIVAAKKMLSSGKVFCSDNEVDDLWELVRKNEDDELRALVLLQGQKAQDVWNEQLPTVKKLLGNGSLAHHLLRFLENDWYARRVLINQAEVQDDVELAELLGRMTS</sequence>
<evidence type="ECO:0000313" key="1">
    <source>
        <dbReference type="EMBL" id="UPL00409.1"/>
    </source>
</evidence>
<protein>
    <submittedName>
        <fullName evidence="1">Uncharacterized protein</fullName>
    </submittedName>
</protein>
<reference evidence="1" key="1">
    <citation type="submission" date="2021-11" db="EMBL/GenBank/DDBJ databases">
        <title>Fusarium solani-melongenae Genome sequencing and assembly.</title>
        <authorList>
            <person name="Xie S."/>
            <person name="Huang L."/>
            <person name="Zhang X."/>
        </authorList>
    </citation>
    <scope>NUCLEOTIDE SEQUENCE</scope>
    <source>
        <strain evidence="1">CRI 24-3</strain>
    </source>
</reference>
<proteinExistence type="predicted"/>
<gene>
    <name evidence="1" type="ORF">LCI18_011343</name>
</gene>
<keyword evidence="2" id="KW-1185">Reference proteome</keyword>
<dbReference type="EMBL" id="CP090037">
    <property type="protein sequence ID" value="UPL00409.1"/>
    <property type="molecule type" value="Genomic_DNA"/>
</dbReference>
<accession>A0ACD3ZH43</accession>
<name>A0ACD3ZH43_FUSSC</name>
<evidence type="ECO:0000313" key="2">
    <source>
        <dbReference type="Proteomes" id="UP000830768"/>
    </source>
</evidence>
<dbReference type="Proteomes" id="UP000830768">
    <property type="component" value="Chromosome 9"/>
</dbReference>
<organism evidence="1 2">
    <name type="scientific">Fusarium solani subsp. cucurbitae</name>
    <name type="common">Neocosmosporum cucurbitae</name>
    <dbReference type="NCBI Taxonomy" id="2747967"/>
    <lineage>
        <taxon>Eukaryota</taxon>
        <taxon>Fungi</taxon>
        <taxon>Dikarya</taxon>
        <taxon>Ascomycota</taxon>
        <taxon>Pezizomycotina</taxon>
        <taxon>Sordariomycetes</taxon>
        <taxon>Hypocreomycetidae</taxon>
        <taxon>Hypocreales</taxon>
        <taxon>Nectriaceae</taxon>
        <taxon>Fusarium</taxon>
        <taxon>Fusarium solani species complex</taxon>
    </lineage>
</organism>